<reference evidence="1" key="2">
    <citation type="journal article" date="2015" name="Fish Shellfish Immunol.">
        <title>Early steps in the European eel (Anguilla anguilla)-Vibrio vulnificus interaction in the gills: Role of the RtxA13 toxin.</title>
        <authorList>
            <person name="Callol A."/>
            <person name="Pajuelo D."/>
            <person name="Ebbesson L."/>
            <person name="Teles M."/>
            <person name="MacKenzie S."/>
            <person name="Amaro C."/>
        </authorList>
    </citation>
    <scope>NUCLEOTIDE SEQUENCE</scope>
</reference>
<proteinExistence type="predicted"/>
<evidence type="ECO:0000313" key="1">
    <source>
        <dbReference type="EMBL" id="JAH94459.1"/>
    </source>
</evidence>
<dbReference type="AlphaFoldDB" id="A0A0E9WVM1"/>
<sequence length="99" mass="11101">MEEFGVGVNTIFRKYNITNLTSKIMAASKDDAEYELVRCALKKVSIPATSPPRLHCPQGQTCSIKPQILNDLNLSTKLTALCHYNPPINTARKEHWSVE</sequence>
<reference evidence="1" key="1">
    <citation type="submission" date="2014-11" db="EMBL/GenBank/DDBJ databases">
        <authorList>
            <person name="Amaro Gonzalez C."/>
        </authorList>
    </citation>
    <scope>NUCLEOTIDE SEQUENCE</scope>
</reference>
<organism evidence="1">
    <name type="scientific">Anguilla anguilla</name>
    <name type="common">European freshwater eel</name>
    <name type="synonym">Muraena anguilla</name>
    <dbReference type="NCBI Taxonomy" id="7936"/>
    <lineage>
        <taxon>Eukaryota</taxon>
        <taxon>Metazoa</taxon>
        <taxon>Chordata</taxon>
        <taxon>Craniata</taxon>
        <taxon>Vertebrata</taxon>
        <taxon>Euteleostomi</taxon>
        <taxon>Actinopterygii</taxon>
        <taxon>Neopterygii</taxon>
        <taxon>Teleostei</taxon>
        <taxon>Anguilliformes</taxon>
        <taxon>Anguillidae</taxon>
        <taxon>Anguilla</taxon>
    </lineage>
</organism>
<name>A0A0E9WVM1_ANGAN</name>
<dbReference type="EMBL" id="GBXM01014118">
    <property type="protein sequence ID" value="JAH94459.1"/>
    <property type="molecule type" value="Transcribed_RNA"/>
</dbReference>
<protein>
    <submittedName>
        <fullName evidence="1">Uncharacterized protein</fullName>
    </submittedName>
</protein>
<accession>A0A0E9WVM1</accession>